<evidence type="ECO:0000313" key="1">
    <source>
        <dbReference type="EMBL" id="CDW41724.1"/>
    </source>
</evidence>
<reference evidence="1" key="1">
    <citation type="submission" date="2014-05" db="EMBL/GenBank/DDBJ databases">
        <authorList>
            <person name="Chronopoulou M."/>
        </authorList>
    </citation>
    <scope>NUCLEOTIDE SEQUENCE</scope>
    <source>
        <tissue evidence="1">Whole organism</tissue>
    </source>
</reference>
<accession>A0A0K2UTX7</accession>
<organism evidence="1">
    <name type="scientific">Lepeophtheirus salmonis</name>
    <name type="common">Salmon louse</name>
    <name type="synonym">Caligus salmonis</name>
    <dbReference type="NCBI Taxonomy" id="72036"/>
    <lineage>
        <taxon>Eukaryota</taxon>
        <taxon>Metazoa</taxon>
        <taxon>Ecdysozoa</taxon>
        <taxon>Arthropoda</taxon>
        <taxon>Crustacea</taxon>
        <taxon>Multicrustacea</taxon>
        <taxon>Hexanauplia</taxon>
        <taxon>Copepoda</taxon>
        <taxon>Siphonostomatoida</taxon>
        <taxon>Caligidae</taxon>
        <taxon>Lepeophtheirus</taxon>
    </lineage>
</organism>
<protein>
    <submittedName>
        <fullName evidence="1">Uncharacterized protein</fullName>
    </submittedName>
</protein>
<dbReference type="EMBL" id="HACA01024363">
    <property type="protein sequence ID" value="CDW41724.1"/>
    <property type="molecule type" value="Transcribed_RNA"/>
</dbReference>
<sequence>MLIPFMSCFELSPALSALIRPRICCLHGHT</sequence>
<dbReference type="AlphaFoldDB" id="A0A0K2UTX7"/>
<name>A0A0K2UTX7_LEPSM</name>
<proteinExistence type="predicted"/>